<sequence>MMESKFHTFAQPIQSIPLPERFTYPFHYTPHPLCVIAAEETQAYLKERTEWREELQTGKMFGVLVVRTPAGEVGYLAAFSGNLAGKNVHPFFVPPIYDLLQPDGFFRQEEEQINEINARIRTQQASPALEDARSRLQSTIEYCDFVLQAAKDLMKKRKEERDRLRQFPLTEEETALLIKESQHMKAAHKLTKKSLRSILEEDQAKVDRLEQEIEQLKQERKRRSATLQRKLFEQFRILNARGEVKDLCELFAPTSQGTPPAGAGECAAPKLLQYAYQHQLEPIAMAEFWWGDSPKTEIRHHGYYYPACKGKCEPILHHMLQGLRVDENPLLADSHRETKLDILYEDDYLLVINKPEGMLSVPGKGDADSVYQRLSILYPEATGPIIVHRLDMATSGLLLAAKTKEAHQNLQAQFKNRTIQKRYIALLEGEVPQDEGEIRLPLCPDPLDRPRQIVSEEFGKPALTHYRVLERTSGKTLIAFYPQTGRTHQLRVHAAHPLGLHCPILGDELYGRKAERLYLHAEYLAFTHPITSERIEIQKSPAFPRCPMP</sequence>
<organism evidence="5 6">
    <name type="scientific">Parabacteroides distasonis (strain ATCC 8503 / DSM 20701 / CIP 104284 / JCM 5825 / NCTC 11152)</name>
    <dbReference type="NCBI Taxonomy" id="435591"/>
    <lineage>
        <taxon>Bacteria</taxon>
        <taxon>Pseudomonadati</taxon>
        <taxon>Bacteroidota</taxon>
        <taxon>Bacteroidia</taxon>
        <taxon>Bacteroidales</taxon>
        <taxon>Tannerellaceae</taxon>
        <taxon>Parabacteroides</taxon>
    </lineage>
</organism>
<dbReference type="PaxDb" id="435591-BDI_2180"/>
<dbReference type="InterPro" id="IPR050188">
    <property type="entry name" value="RluA_PseudoU_synthase"/>
</dbReference>
<dbReference type="PANTHER" id="PTHR21600:SF89">
    <property type="entry name" value="RIBOSOMAL LARGE SUBUNIT PSEUDOURIDINE SYNTHASE A"/>
    <property type="match status" value="1"/>
</dbReference>
<dbReference type="PANTHER" id="PTHR21600">
    <property type="entry name" value="MITOCHONDRIAL RNA PSEUDOURIDINE SYNTHASE"/>
    <property type="match status" value="1"/>
</dbReference>
<dbReference type="eggNOG" id="COG0564">
    <property type="taxonomic scope" value="Bacteria"/>
</dbReference>
<evidence type="ECO:0000256" key="2">
    <source>
        <dbReference type="PIRSR" id="PIRSR606225-1"/>
    </source>
</evidence>
<dbReference type="InterPro" id="IPR006224">
    <property type="entry name" value="PsdUridine_synth_RluA-like_CS"/>
</dbReference>
<feature type="domain" description="Pseudouridine synthase RsuA/RluA-like" evidence="4">
    <location>
        <begin position="348"/>
        <end position="496"/>
    </location>
</feature>
<keyword evidence="6" id="KW-1185">Reference proteome</keyword>
<dbReference type="GO" id="GO:0009982">
    <property type="term" value="F:pseudouridine synthase activity"/>
    <property type="evidence" value="ECO:0007669"/>
    <property type="project" value="InterPro"/>
</dbReference>
<dbReference type="InterPro" id="IPR020103">
    <property type="entry name" value="PsdUridine_synth_cat_dom_sf"/>
</dbReference>
<dbReference type="SUPFAM" id="SSF55120">
    <property type="entry name" value="Pseudouridine synthase"/>
    <property type="match status" value="1"/>
</dbReference>
<dbReference type="PROSITE" id="PS01129">
    <property type="entry name" value="PSI_RLU"/>
    <property type="match status" value="1"/>
</dbReference>
<evidence type="ECO:0000259" key="4">
    <source>
        <dbReference type="Pfam" id="PF00849"/>
    </source>
</evidence>
<proteinExistence type="inferred from homology"/>
<dbReference type="GO" id="GO:0003723">
    <property type="term" value="F:RNA binding"/>
    <property type="evidence" value="ECO:0007669"/>
    <property type="project" value="InterPro"/>
</dbReference>
<reference evidence="5 6" key="1">
    <citation type="journal article" date="2007" name="PLoS Biol.">
        <title>Evolution of symbiotic bacteria in the distal human intestine.</title>
        <authorList>
            <person name="Xu J."/>
            <person name="Mahowald M.A."/>
            <person name="Ley R.E."/>
            <person name="Lozupone C.A."/>
            <person name="Hamady M."/>
            <person name="Martens E.C."/>
            <person name="Henrissat B."/>
            <person name="Coutinho P.M."/>
            <person name="Minx P."/>
            <person name="Latreille P."/>
            <person name="Cordum H."/>
            <person name="Van Brunt A."/>
            <person name="Kim K."/>
            <person name="Fulton R.S."/>
            <person name="Fulton L.A."/>
            <person name="Clifton S.W."/>
            <person name="Wilson R.K."/>
            <person name="Knight R.D."/>
            <person name="Gordon J.I."/>
        </authorList>
    </citation>
    <scope>NUCLEOTIDE SEQUENCE [LARGE SCALE GENOMIC DNA]</scope>
    <source>
        <strain evidence="6">ATCC 8503 / DSM 20701 / CIP 104284 / JCM 5825 / NCTC 11152</strain>
    </source>
</reference>
<dbReference type="Gene3D" id="3.30.2350.10">
    <property type="entry name" value="Pseudouridine synthase"/>
    <property type="match status" value="1"/>
</dbReference>
<feature type="active site" evidence="2">
    <location>
        <position position="391"/>
    </location>
</feature>
<dbReference type="STRING" id="435591.BDI_2180"/>
<dbReference type="Proteomes" id="UP000000566">
    <property type="component" value="Chromosome"/>
</dbReference>
<gene>
    <name evidence="5" type="ordered locus">BDI_2180</name>
</gene>
<dbReference type="Pfam" id="PF00849">
    <property type="entry name" value="PseudoU_synth_2"/>
    <property type="match status" value="1"/>
</dbReference>
<dbReference type="GO" id="GO:0000455">
    <property type="term" value="P:enzyme-directed rRNA pseudouridine synthesis"/>
    <property type="evidence" value="ECO:0007669"/>
    <property type="project" value="TreeGrafter"/>
</dbReference>
<feature type="coiled-coil region" evidence="3">
    <location>
        <begin position="192"/>
        <end position="229"/>
    </location>
</feature>
<accession>A6LDZ7</accession>
<dbReference type="InterPro" id="IPR006225">
    <property type="entry name" value="PsdUridine_synth_RluC/D"/>
</dbReference>
<dbReference type="InterPro" id="IPR006145">
    <property type="entry name" value="PsdUridine_synth_RsuA/RluA"/>
</dbReference>
<dbReference type="KEGG" id="pdi:BDI_2180"/>
<dbReference type="NCBIfam" id="TIGR00005">
    <property type="entry name" value="rluA_subfam"/>
    <property type="match status" value="1"/>
</dbReference>
<evidence type="ECO:0000256" key="3">
    <source>
        <dbReference type="SAM" id="Coils"/>
    </source>
</evidence>
<keyword evidence="3" id="KW-0175">Coiled coil</keyword>
<protein>
    <submittedName>
        <fullName evidence="5">Ribosomal large subunit pseudouridine synthase A</fullName>
    </submittedName>
</protein>
<dbReference type="EMBL" id="CP000140">
    <property type="protein sequence ID" value="ABR43911.1"/>
    <property type="molecule type" value="Genomic_DNA"/>
</dbReference>
<dbReference type="GO" id="GO:0140098">
    <property type="term" value="F:catalytic activity, acting on RNA"/>
    <property type="evidence" value="ECO:0007669"/>
    <property type="project" value="UniProtKB-ARBA"/>
</dbReference>
<name>A6LDZ7_PARD8</name>
<dbReference type="CDD" id="cd02869">
    <property type="entry name" value="PseudoU_synth_RluA_like"/>
    <property type="match status" value="1"/>
</dbReference>
<evidence type="ECO:0000313" key="6">
    <source>
        <dbReference type="Proteomes" id="UP000000566"/>
    </source>
</evidence>
<evidence type="ECO:0000256" key="1">
    <source>
        <dbReference type="ARBA" id="ARBA00010876"/>
    </source>
</evidence>
<evidence type="ECO:0000313" key="5">
    <source>
        <dbReference type="EMBL" id="ABR43911.1"/>
    </source>
</evidence>
<dbReference type="HOGENOM" id="CLU_037416_0_0_10"/>
<dbReference type="AlphaFoldDB" id="A6LDZ7"/>
<comment type="similarity">
    <text evidence="1">Belongs to the pseudouridine synthase RluA family.</text>
</comment>